<name>A0A2C5ZTC9_9HYPO</name>
<keyword evidence="3" id="KW-1185">Reference proteome</keyword>
<organism evidence="2 3">
    <name type="scientific">Ophiocordyceps australis</name>
    <dbReference type="NCBI Taxonomy" id="1399860"/>
    <lineage>
        <taxon>Eukaryota</taxon>
        <taxon>Fungi</taxon>
        <taxon>Dikarya</taxon>
        <taxon>Ascomycota</taxon>
        <taxon>Pezizomycotina</taxon>
        <taxon>Sordariomycetes</taxon>
        <taxon>Hypocreomycetidae</taxon>
        <taxon>Hypocreales</taxon>
        <taxon>Ophiocordycipitaceae</taxon>
        <taxon>Ophiocordyceps</taxon>
    </lineage>
</organism>
<evidence type="ECO:0000256" key="1">
    <source>
        <dbReference type="SAM" id="SignalP"/>
    </source>
</evidence>
<keyword evidence="1" id="KW-0732">Signal</keyword>
<reference evidence="2 3" key="1">
    <citation type="submission" date="2017-06" db="EMBL/GenBank/DDBJ databases">
        <title>Ant-infecting Ophiocordyceps genomes reveal a high diversity of potential behavioral manipulation genes and a possible major role for enterotoxins.</title>
        <authorList>
            <person name="De Bekker C."/>
            <person name="Evans H.C."/>
            <person name="Brachmann A."/>
            <person name="Hughes D.P."/>
        </authorList>
    </citation>
    <scope>NUCLEOTIDE SEQUENCE [LARGE SCALE GENOMIC DNA]</scope>
    <source>
        <strain evidence="2 3">1348a</strain>
    </source>
</reference>
<evidence type="ECO:0000313" key="3">
    <source>
        <dbReference type="Proteomes" id="UP000224854"/>
    </source>
</evidence>
<protein>
    <submittedName>
        <fullName evidence="2">Uncharacterized protein</fullName>
    </submittedName>
</protein>
<sequence>MKAAIYLAACWASSAFALVQHDWSFERIPDSGLNDITFSFNVADAPRDTGFYFAQQFSFENNSEVAYTGIQPQSDVNGAKAIRAIFSTFQDGAMSRDPNCYKGADGGPGVSCAVLITGDYASTYNIRVTHVWVRTWRGTIINTSNGQETRIGQWTLPNVGRIENGQAGFVEYFPWNSMPSHECSNLPKTQVTFFNPTSRTHGASGGKIRKPYENQGCKGQVDFAVDSVDNGWKVQVGF</sequence>
<feature type="chain" id="PRO_5012225844" evidence="1">
    <location>
        <begin position="18"/>
        <end position="238"/>
    </location>
</feature>
<dbReference type="Proteomes" id="UP000224854">
    <property type="component" value="Unassembled WGS sequence"/>
</dbReference>
<gene>
    <name evidence="2" type="ORF">CDD82_2676</name>
</gene>
<comment type="caution">
    <text evidence="2">The sequence shown here is derived from an EMBL/GenBank/DDBJ whole genome shotgun (WGS) entry which is preliminary data.</text>
</comment>
<dbReference type="OrthoDB" id="5576763at2759"/>
<dbReference type="EMBL" id="NJEU01000020">
    <property type="protein sequence ID" value="PHH83256.1"/>
    <property type="molecule type" value="Genomic_DNA"/>
</dbReference>
<feature type="signal peptide" evidence="1">
    <location>
        <begin position="1"/>
        <end position="17"/>
    </location>
</feature>
<accession>A0A2C5ZTC9</accession>
<evidence type="ECO:0000313" key="2">
    <source>
        <dbReference type="EMBL" id="PHH83256.1"/>
    </source>
</evidence>
<proteinExistence type="predicted"/>
<dbReference type="AlphaFoldDB" id="A0A2C5ZTC9"/>